<name>A0A0P8WT40_9CLOT</name>
<dbReference type="SUPFAM" id="SSF47413">
    <property type="entry name" value="lambda repressor-like DNA-binding domains"/>
    <property type="match status" value="1"/>
</dbReference>
<dbReference type="InterPro" id="IPR001387">
    <property type="entry name" value="Cro/C1-type_HTH"/>
</dbReference>
<dbReference type="EMBL" id="LKET01000019">
    <property type="protein sequence ID" value="KPU45795.1"/>
    <property type="molecule type" value="Genomic_DNA"/>
</dbReference>
<comment type="caution">
    <text evidence="3">The sequence shown here is derived from an EMBL/GenBank/DDBJ whole genome shotgun (WGS) entry which is preliminary data.</text>
</comment>
<dbReference type="Pfam" id="PF06114">
    <property type="entry name" value="Peptidase_M78"/>
    <property type="match status" value="1"/>
</dbReference>
<dbReference type="OrthoDB" id="9816277at2"/>
<proteinExistence type="inferred from homology"/>
<dbReference type="PANTHER" id="PTHR43236">
    <property type="entry name" value="ANTITOXIN HIGA1"/>
    <property type="match status" value="1"/>
</dbReference>
<dbReference type="RefSeq" id="WP_054873710.1">
    <property type="nucleotide sequence ID" value="NZ_LKET01000019.1"/>
</dbReference>
<protein>
    <recommendedName>
        <fullName evidence="2">HTH cro/C1-type domain-containing protein</fullName>
    </recommendedName>
</protein>
<evidence type="ECO:0000313" key="3">
    <source>
        <dbReference type="EMBL" id="KPU45795.1"/>
    </source>
</evidence>
<reference evidence="3 4" key="1">
    <citation type="submission" date="2015-09" db="EMBL/GenBank/DDBJ databases">
        <title>Genome sequence of Oxobacter pfennigii DSM 3222.</title>
        <authorList>
            <person name="Poehlein A."/>
            <person name="Bengelsdorf F.R."/>
            <person name="Schiel-Bengelsdorf B."/>
            <person name="Duerre P."/>
            <person name="Daniel R."/>
        </authorList>
    </citation>
    <scope>NUCLEOTIDE SEQUENCE [LARGE SCALE GENOMIC DNA]</scope>
    <source>
        <strain evidence="3 4">DSM 3222</strain>
    </source>
</reference>
<dbReference type="PROSITE" id="PS50943">
    <property type="entry name" value="HTH_CROC1"/>
    <property type="match status" value="1"/>
</dbReference>
<sequence>MKIANSLSGDDRNLIPIRIREARLARGYSLNDLADELGISKQVISKYELGTVKIPIENLIKISELFNFPISFFYKLKDLTINNSSESVTFFRSLRSTSKRTEISLEQNIEFIQEIYSLLQGYIDFPELDLPEDIASDYKIGVDDEYIEEIANRLRNYWNLGDRPIKNLSNLLLRKGFIISRVELKTQKVDAFSKLTSSGIPCIILGSDKDSAVRSRIDLSHELAHIIMHSHIEKSEFERNIRIIESEAKRFAGAFLLPAESFANDIYSINLDSFIHLKEKWKVSIAAMIVRAHSLGIINNEQYSSLYKQINLRKWRTTEPLDDIIDPEKPSMIKEAIELLSENDILTIEEFLEEVCLSYDDIENLCFLPNGYFNNILEKDNKPKFKIIK</sequence>
<dbReference type="Proteomes" id="UP000050326">
    <property type="component" value="Unassembled WGS sequence"/>
</dbReference>
<dbReference type="InterPro" id="IPR052345">
    <property type="entry name" value="Rad_response_metalloprotease"/>
</dbReference>
<dbReference type="AlphaFoldDB" id="A0A0P8WT40"/>
<dbReference type="CDD" id="cd00093">
    <property type="entry name" value="HTH_XRE"/>
    <property type="match status" value="1"/>
</dbReference>
<evidence type="ECO:0000313" key="4">
    <source>
        <dbReference type="Proteomes" id="UP000050326"/>
    </source>
</evidence>
<dbReference type="GO" id="GO:0003677">
    <property type="term" value="F:DNA binding"/>
    <property type="evidence" value="ECO:0007669"/>
    <property type="project" value="InterPro"/>
</dbReference>
<dbReference type="InterPro" id="IPR010982">
    <property type="entry name" value="Lambda_DNA-bd_dom_sf"/>
</dbReference>
<dbReference type="Pfam" id="PF01381">
    <property type="entry name" value="HTH_3"/>
    <property type="match status" value="1"/>
</dbReference>
<evidence type="ECO:0000259" key="2">
    <source>
        <dbReference type="PROSITE" id="PS50943"/>
    </source>
</evidence>
<evidence type="ECO:0000256" key="1">
    <source>
        <dbReference type="ARBA" id="ARBA00007227"/>
    </source>
</evidence>
<dbReference type="SMART" id="SM00530">
    <property type="entry name" value="HTH_XRE"/>
    <property type="match status" value="1"/>
</dbReference>
<dbReference type="STRING" id="36849.OXPF_05840"/>
<dbReference type="Gene3D" id="1.10.10.2910">
    <property type="match status" value="1"/>
</dbReference>
<gene>
    <name evidence="3" type="ORF">OXPF_05840</name>
</gene>
<keyword evidence="4" id="KW-1185">Reference proteome</keyword>
<dbReference type="PANTHER" id="PTHR43236:SF1">
    <property type="entry name" value="BLL7220 PROTEIN"/>
    <property type="match status" value="1"/>
</dbReference>
<organism evidence="3 4">
    <name type="scientific">Oxobacter pfennigii</name>
    <dbReference type="NCBI Taxonomy" id="36849"/>
    <lineage>
        <taxon>Bacteria</taxon>
        <taxon>Bacillati</taxon>
        <taxon>Bacillota</taxon>
        <taxon>Clostridia</taxon>
        <taxon>Eubacteriales</taxon>
        <taxon>Clostridiaceae</taxon>
        <taxon>Oxobacter</taxon>
    </lineage>
</organism>
<accession>A0A0P8WT40</accession>
<comment type="similarity">
    <text evidence="1">Belongs to the short-chain fatty acyl-CoA assimilation regulator (ScfR) family.</text>
</comment>
<feature type="domain" description="HTH cro/C1-type" evidence="2">
    <location>
        <begin position="19"/>
        <end position="73"/>
    </location>
</feature>
<dbReference type="InterPro" id="IPR010359">
    <property type="entry name" value="IrrE_HExxH"/>
</dbReference>
<dbReference type="Gene3D" id="1.10.260.40">
    <property type="entry name" value="lambda repressor-like DNA-binding domains"/>
    <property type="match status" value="1"/>
</dbReference>